<dbReference type="SUPFAM" id="SSF46689">
    <property type="entry name" value="Homeodomain-like"/>
    <property type="match status" value="1"/>
</dbReference>
<evidence type="ECO:0000256" key="2">
    <source>
        <dbReference type="ARBA" id="ARBA00022840"/>
    </source>
</evidence>
<dbReference type="GO" id="GO:0006355">
    <property type="term" value="P:regulation of DNA-templated transcription"/>
    <property type="evidence" value="ECO:0007669"/>
    <property type="project" value="InterPro"/>
</dbReference>
<dbReference type="InterPro" id="IPR027417">
    <property type="entry name" value="P-loop_NTPase"/>
</dbReference>
<dbReference type="PANTHER" id="PTHR32071">
    <property type="entry name" value="TRANSCRIPTIONAL REGULATORY PROTEIN"/>
    <property type="match status" value="1"/>
</dbReference>
<feature type="domain" description="Response regulatory" evidence="7">
    <location>
        <begin position="6"/>
        <end position="120"/>
    </location>
</feature>
<dbReference type="SUPFAM" id="SSF52172">
    <property type="entry name" value="CheY-like"/>
    <property type="match status" value="1"/>
</dbReference>
<keyword evidence="4" id="KW-0804">Transcription</keyword>
<evidence type="ECO:0000256" key="5">
    <source>
        <dbReference type="PROSITE-ProRule" id="PRU00169"/>
    </source>
</evidence>
<proteinExistence type="predicted"/>
<dbReference type="PANTHER" id="PTHR32071:SF119">
    <property type="entry name" value="SIGMA L-DEPENDENT TRANSCRIPTIONAL REGULATOR YPLP-RELATED"/>
    <property type="match status" value="1"/>
</dbReference>
<name>A0A7C3J5A1_UNCW3</name>
<accession>A0A7C3J5A1</accession>
<dbReference type="Gene3D" id="3.40.50.2300">
    <property type="match status" value="1"/>
</dbReference>
<dbReference type="GO" id="GO:0000160">
    <property type="term" value="P:phosphorelay signal transduction system"/>
    <property type="evidence" value="ECO:0007669"/>
    <property type="project" value="InterPro"/>
</dbReference>
<keyword evidence="5" id="KW-0597">Phosphoprotein</keyword>
<evidence type="ECO:0000256" key="4">
    <source>
        <dbReference type="ARBA" id="ARBA00023163"/>
    </source>
</evidence>
<dbReference type="SUPFAM" id="SSF52540">
    <property type="entry name" value="P-loop containing nucleoside triphosphate hydrolases"/>
    <property type="match status" value="1"/>
</dbReference>
<feature type="domain" description="Sigma-54 factor interaction" evidence="6">
    <location>
        <begin position="141"/>
        <end position="368"/>
    </location>
</feature>
<reference evidence="8" key="1">
    <citation type="journal article" date="2020" name="mSystems">
        <title>Genome- and Community-Level Interaction Insights into Carbon Utilization and Element Cycling Functions of Hydrothermarchaeota in Hydrothermal Sediment.</title>
        <authorList>
            <person name="Zhou Z."/>
            <person name="Liu Y."/>
            <person name="Xu W."/>
            <person name="Pan J."/>
            <person name="Luo Z.H."/>
            <person name="Li M."/>
        </authorList>
    </citation>
    <scope>NUCLEOTIDE SEQUENCE [LARGE SCALE GENOMIC DNA]</scope>
    <source>
        <strain evidence="8">SpSt-464</strain>
    </source>
</reference>
<comment type="caution">
    <text evidence="8">The sequence shown here is derived from an EMBL/GenBank/DDBJ whole genome shotgun (WGS) entry which is preliminary data.</text>
</comment>
<dbReference type="PROSITE" id="PS00688">
    <property type="entry name" value="SIGMA54_INTERACT_3"/>
    <property type="match status" value="1"/>
</dbReference>
<dbReference type="PROSITE" id="PS50110">
    <property type="entry name" value="RESPONSE_REGULATORY"/>
    <property type="match status" value="1"/>
</dbReference>
<dbReference type="AlphaFoldDB" id="A0A7C3J5A1"/>
<dbReference type="InterPro" id="IPR002078">
    <property type="entry name" value="Sigma_54_int"/>
</dbReference>
<dbReference type="Gene3D" id="3.40.50.300">
    <property type="entry name" value="P-loop containing nucleotide triphosphate hydrolases"/>
    <property type="match status" value="1"/>
</dbReference>
<dbReference type="InterPro" id="IPR001789">
    <property type="entry name" value="Sig_transdc_resp-reg_receiver"/>
</dbReference>
<evidence type="ECO:0000313" key="8">
    <source>
        <dbReference type="EMBL" id="HFK23087.1"/>
    </source>
</evidence>
<evidence type="ECO:0000256" key="1">
    <source>
        <dbReference type="ARBA" id="ARBA00022741"/>
    </source>
</evidence>
<dbReference type="Pfam" id="PF00072">
    <property type="entry name" value="Response_reg"/>
    <property type="match status" value="1"/>
</dbReference>
<dbReference type="PROSITE" id="PS50045">
    <property type="entry name" value="SIGMA54_INTERACT_4"/>
    <property type="match status" value="1"/>
</dbReference>
<dbReference type="Pfam" id="PF00158">
    <property type="entry name" value="Sigma54_activat"/>
    <property type="match status" value="1"/>
</dbReference>
<dbReference type="GO" id="GO:0005524">
    <property type="term" value="F:ATP binding"/>
    <property type="evidence" value="ECO:0007669"/>
    <property type="project" value="UniProtKB-KW"/>
</dbReference>
<dbReference type="CDD" id="cd00156">
    <property type="entry name" value="REC"/>
    <property type="match status" value="1"/>
</dbReference>
<dbReference type="InterPro" id="IPR011006">
    <property type="entry name" value="CheY-like_superfamily"/>
</dbReference>
<keyword evidence="2" id="KW-0067">ATP-binding</keyword>
<dbReference type="InterPro" id="IPR009057">
    <property type="entry name" value="Homeodomain-like_sf"/>
</dbReference>
<sequence length="438" mass="50302">MGRKLNLLIVDDEPLFSTSLKDALLANYNFNIYTALTGIKALEILEQTNIDICFLDVHLPDINGFDLIEKIKSFSPDCEIIIMTAYGEVEQTKTALKEGAYFLPKPFKIDDLKTVLSKINKNINYSELYEKLKDEEEIIEIKTKNKKMKEILKKAEKYAKSDLPILLLGSTGTGKDTLAKYIHQRSERKNEIFIMQNCASLPETLIESELFGYEKGAFTGAYSRKFGLFEIANKGTIFLNEIVELPLSSQAKILHIIENKSFRRIGGLQDIIVDTRIIAATNRKMEDLLKSGKIREDLFYRLETLHLELLDLKERVEDIPLIIESLLKKRNIDPKEFRIDKKVLTLFQNYNWPGNIRELENVIERSIILTEGKGISIDTLPYSILKLENHVKRESLKDLEKDEIIKILESVGGNKSKAAKILGIDRKTLYRKIKNWGI</sequence>
<dbReference type="SMART" id="SM00448">
    <property type="entry name" value="REC"/>
    <property type="match status" value="1"/>
</dbReference>
<dbReference type="Gene3D" id="1.10.8.60">
    <property type="match status" value="1"/>
</dbReference>
<evidence type="ECO:0000259" key="6">
    <source>
        <dbReference type="PROSITE" id="PS50045"/>
    </source>
</evidence>
<dbReference type="PRINTS" id="PR01590">
    <property type="entry name" value="HTHFIS"/>
</dbReference>
<dbReference type="EMBL" id="DSTT01000001">
    <property type="protein sequence ID" value="HFK23087.1"/>
    <property type="molecule type" value="Genomic_DNA"/>
</dbReference>
<gene>
    <name evidence="8" type="ORF">ENS15_00320</name>
</gene>
<dbReference type="Pfam" id="PF02954">
    <property type="entry name" value="HTH_8"/>
    <property type="match status" value="1"/>
</dbReference>
<dbReference type="SMART" id="SM00382">
    <property type="entry name" value="AAA"/>
    <property type="match status" value="1"/>
</dbReference>
<protein>
    <submittedName>
        <fullName evidence="8">Sigma-54-dependent Fis family transcriptional regulator</fullName>
    </submittedName>
</protein>
<dbReference type="InterPro" id="IPR058031">
    <property type="entry name" value="AAA_lid_NorR"/>
</dbReference>
<feature type="modified residue" description="4-aspartylphosphate" evidence="5">
    <location>
        <position position="56"/>
    </location>
</feature>
<dbReference type="CDD" id="cd00009">
    <property type="entry name" value="AAA"/>
    <property type="match status" value="1"/>
</dbReference>
<dbReference type="Gene3D" id="1.10.10.60">
    <property type="entry name" value="Homeodomain-like"/>
    <property type="match status" value="1"/>
</dbReference>
<evidence type="ECO:0000256" key="3">
    <source>
        <dbReference type="ARBA" id="ARBA00023015"/>
    </source>
</evidence>
<evidence type="ECO:0000259" key="7">
    <source>
        <dbReference type="PROSITE" id="PS50110"/>
    </source>
</evidence>
<dbReference type="Pfam" id="PF25601">
    <property type="entry name" value="AAA_lid_14"/>
    <property type="match status" value="1"/>
</dbReference>
<keyword evidence="1" id="KW-0547">Nucleotide-binding</keyword>
<dbReference type="GO" id="GO:0043565">
    <property type="term" value="F:sequence-specific DNA binding"/>
    <property type="evidence" value="ECO:0007669"/>
    <property type="project" value="InterPro"/>
</dbReference>
<dbReference type="InterPro" id="IPR025944">
    <property type="entry name" value="Sigma_54_int_dom_CS"/>
</dbReference>
<dbReference type="InterPro" id="IPR002197">
    <property type="entry name" value="HTH_Fis"/>
</dbReference>
<keyword evidence="3" id="KW-0805">Transcription regulation</keyword>
<dbReference type="FunFam" id="3.40.50.300:FF:000006">
    <property type="entry name" value="DNA-binding transcriptional regulator NtrC"/>
    <property type="match status" value="1"/>
</dbReference>
<organism evidence="8">
    <name type="scientific">candidate division WOR-3 bacterium</name>
    <dbReference type="NCBI Taxonomy" id="2052148"/>
    <lineage>
        <taxon>Bacteria</taxon>
        <taxon>Bacteria division WOR-3</taxon>
    </lineage>
</organism>
<dbReference type="InterPro" id="IPR003593">
    <property type="entry name" value="AAA+_ATPase"/>
</dbReference>